<evidence type="ECO:0000313" key="1">
    <source>
        <dbReference type="EMBL" id="KKN24129.1"/>
    </source>
</evidence>
<organism evidence="1">
    <name type="scientific">marine sediment metagenome</name>
    <dbReference type="NCBI Taxonomy" id="412755"/>
    <lineage>
        <taxon>unclassified sequences</taxon>
        <taxon>metagenomes</taxon>
        <taxon>ecological metagenomes</taxon>
    </lineage>
</organism>
<proteinExistence type="predicted"/>
<dbReference type="AlphaFoldDB" id="A0A0F9P239"/>
<comment type="caution">
    <text evidence="1">The sequence shown here is derived from an EMBL/GenBank/DDBJ whole genome shotgun (WGS) entry which is preliminary data.</text>
</comment>
<dbReference type="EMBL" id="LAZR01002908">
    <property type="protein sequence ID" value="KKN24129.1"/>
    <property type="molecule type" value="Genomic_DNA"/>
</dbReference>
<protein>
    <submittedName>
        <fullName evidence="1">Uncharacterized protein</fullName>
    </submittedName>
</protein>
<gene>
    <name evidence="1" type="ORF">LCGC14_0898180</name>
</gene>
<name>A0A0F9P239_9ZZZZ</name>
<reference evidence="1" key="1">
    <citation type="journal article" date="2015" name="Nature">
        <title>Complex archaea that bridge the gap between prokaryotes and eukaryotes.</title>
        <authorList>
            <person name="Spang A."/>
            <person name="Saw J.H."/>
            <person name="Jorgensen S.L."/>
            <person name="Zaremba-Niedzwiedzka K."/>
            <person name="Martijn J."/>
            <person name="Lind A.E."/>
            <person name="van Eijk R."/>
            <person name="Schleper C."/>
            <person name="Guy L."/>
            <person name="Ettema T.J."/>
        </authorList>
    </citation>
    <scope>NUCLEOTIDE SEQUENCE</scope>
</reference>
<sequence length="117" mass="13276">MPVICVDNPFTTRIQRRYYCTFCYEELVRRAAQDVPALENGATDEQNVQQVKVLLGVDPGRVERKSSTPVMDLNLDIKVAWPAALLNDRVPFAHFYPRGKALEAHKAAAHCWLYGDD</sequence>
<accession>A0A0F9P239</accession>